<dbReference type="GO" id="GO:0051020">
    <property type="term" value="F:GTPase binding"/>
    <property type="evidence" value="ECO:0007669"/>
    <property type="project" value="UniProtKB-ARBA"/>
</dbReference>
<accession>A0AAF0UL73</accession>
<dbReference type="Gene3D" id="1.10.510.10">
    <property type="entry name" value="Transferase(Phosphotransferase) domain 1"/>
    <property type="match status" value="1"/>
</dbReference>
<dbReference type="PROSITE" id="PS50011">
    <property type="entry name" value="PROTEIN_KINASE_DOM"/>
    <property type="match status" value="1"/>
</dbReference>
<evidence type="ECO:0000256" key="3">
    <source>
        <dbReference type="ARBA" id="ARBA00022490"/>
    </source>
</evidence>
<dbReference type="PROSITE" id="PS00108">
    <property type="entry name" value="PROTEIN_KINASE_ST"/>
    <property type="match status" value="1"/>
</dbReference>
<evidence type="ECO:0000256" key="15">
    <source>
        <dbReference type="SAM" id="MobiDB-lite"/>
    </source>
</evidence>
<dbReference type="InterPro" id="IPR011009">
    <property type="entry name" value="Kinase-like_dom_sf"/>
</dbReference>
<keyword evidence="9 13" id="KW-0067">ATP-binding</keyword>
<comment type="similarity">
    <text evidence="14">Belongs to the protein kinase superfamily.</text>
</comment>
<organism evidence="17 18">
    <name type="scientific">Solanum verrucosum</name>
    <dbReference type="NCBI Taxonomy" id="315347"/>
    <lineage>
        <taxon>Eukaryota</taxon>
        <taxon>Viridiplantae</taxon>
        <taxon>Streptophyta</taxon>
        <taxon>Embryophyta</taxon>
        <taxon>Tracheophyta</taxon>
        <taxon>Spermatophyta</taxon>
        <taxon>Magnoliopsida</taxon>
        <taxon>eudicotyledons</taxon>
        <taxon>Gunneridae</taxon>
        <taxon>Pentapetalae</taxon>
        <taxon>asterids</taxon>
        <taxon>lamiids</taxon>
        <taxon>Solanales</taxon>
        <taxon>Solanaceae</taxon>
        <taxon>Solanoideae</taxon>
        <taxon>Solaneae</taxon>
        <taxon>Solanum</taxon>
    </lineage>
</organism>
<keyword evidence="3" id="KW-0963">Cytoplasm</keyword>
<evidence type="ECO:0000259" key="16">
    <source>
        <dbReference type="PROSITE" id="PS50011"/>
    </source>
</evidence>
<comment type="subcellular location">
    <subcellularLocation>
        <location evidence="1">Cytoplasm</location>
    </subcellularLocation>
</comment>
<evidence type="ECO:0000256" key="13">
    <source>
        <dbReference type="PROSITE-ProRule" id="PRU10141"/>
    </source>
</evidence>
<dbReference type="EMBL" id="CP133620">
    <property type="protein sequence ID" value="WMV47526.1"/>
    <property type="molecule type" value="Genomic_DNA"/>
</dbReference>
<dbReference type="PANTHER" id="PTHR47987:SF10">
    <property type="entry name" value="RECEPTOR-LIKE CYTOSOLIC SERINE_THREONINE-PROTEIN KINASE RBK2 ISOFORM X1"/>
    <property type="match status" value="1"/>
</dbReference>
<dbReference type="EC" id="2.7.11.1" evidence="2"/>
<reference evidence="17" key="1">
    <citation type="submission" date="2023-08" db="EMBL/GenBank/DDBJ databases">
        <title>A de novo genome assembly of Solanum verrucosum Schlechtendal, a Mexican diploid species geographically isolated from the other diploid A-genome species in potato relatives.</title>
        <authorList>
            <person name="Hosaka K."/>
        </authorList>
    </citation>
    <scope>NUCLEOTIDE SEQUENCE</scope>
    <source>
        <tissue evidence="17">Young leaves</tissue>
    </source>
</reference>
<comment type="subunit">
    <text evidence="12">Interacts with ARAC5 and ARAC10.</text>
</comment>
<proteinExistence type="inferred from homology"/>
<dbReference type="SUPFAM" id="SSF56112">
    <property type="entry name" value="Protein kinase-like (PK-like)"/>
    <property type="match status" value="1"/>
</dbReference>
<evidence type="ECO:0000256" key="4">
    <source>
        <dbReference type="ARBA" id="ARBA00022527"/>
    </source>
</evidence>
<evidence type="ECO:0000256" key="1">
    <source>
        <dbReference type="ARBA" id="ARBA00004496"/>
    </source>
</evidence>
<feature type="domain" description="Protein kinase" evidence="16">
    <location>
        <begin position="121"/>
        <end position="389"/>
    </location>
</feature>
<evidence type="ECO:0000256" key="2">
    <source>
        <dbReference type="ARBA" id="ARBA00012513"/>
    </source>
</evidence>
<feature type="region of interest" description="Disordered" evidence="15">
    <location>
        <begin position="20"/>
        <end position="44"/>
    </location>
</feature>
<dbReference type="GO" id="GO:0004674">
    <property type="term" value="F:protein serine/threonine kinase activity"/>
    <property type="evidence" value="ECO:0007669"/>
    <property type="project" value="UniProtKB-KW"/>
</dbReference>
<evidence type="ECO:0000256" key="7">
    <source>
        <dbReference type="ARBA" id="ARBA00022741"/>
    </source>
</evidence>
<evidence type="ECO:0000256" key="12">
    <source>
        <dbReference type="ARBA" id="ARBA00063228"/>
    </source>
</evidence>
<protein>
    <recommendedName>
        <fullName evidence="2">non-specific serine/threonine protein kinase</fullName>
        <ecNumber evidence="2">2.7.11.1</ecNumber>
    </recommendedName>
</protein>
<dbReference type="GO" id="GO:0005524">
    <property type="term" value="F:ATP binding"/>
    <property type="evidence" value="ECO:0007669"/>
    <property type="project" value="UniProtKB-UniRule"/>
</dbReference>
<evidence type="ECO:0000256" key="9">
    <source>
        <dbReference type="ARBA" id="ARBA00022840"/>
    </source>
</evidence>
<gene>
    <name evidence="17" type="ORF">MTR67_040911</name>
</gene>
<dbReference type="Pfam" id="PF07714">
    <property type="entry name" value="PK_Tyr_Ser-Thr"/>
    <property type="match status" value="1"/>
</dbReference>
<evidence type="ECO:0000313" key="18">
    <source>
        <dbReference type="Proteomes" id="UP001234989"/>
    </source>
</evidence>
<evidence type="ECO:0000256" key="14">
    <source>
        <dbReference type="RuleBase" id="RU000304"/>
    </source>
</evidence>
<evidence type="ECO:0000256" key="6">
    <source>
        <dbReference type="ARBA" id="ARBA00022679"/>
    </source>
</evidence>
<comment type="catalytic activity">
    <reaction evidence="10">
        <text>L-threonyl-[protein] + ATP = O-phospho-L-threonyl-[protein] + ADP + H(+)</text>
        <dbReference type="Rhea" id="RHEA:46608"/>
        <dbReference type="Rhea" id="RHEA-COMP:11060"/>
        <dbReference type="Rhea" id="RHEA-COMP:11605"/>
        <dbReference type="ChEBI" id="CHEBI:15378"/>
        <dbReference type="ChEBI" id="CHEBI:30013"/>
        <dbReference type="ChEBI" id="CHEBI:30616"/>
        <dbReference type="ChEBI" id="CHEBI:61977"/>
        <dbReference type="ChEBI" id="CHEBI:456216"/>
        <dbReference type="EC" id="2.7.11.1"/>
    </reaction>
</comment>
<dbReference type="Proteomes" id="UP001234989">
    <property type="component" value="Chromosome 9"/>
</dbReference>
<dbReference type="AlphaFoldDB" id="A0AAF0UL73"/>
<sequence length="460" mass="52285">MEKTKVNAFSPDTVLEDFLRTAESESDSSKASTSEFDGSKNQRSSSRWTGFLELFRSKSKGHMTKDPLISSLKLSKRFSRSMRDTSSGDMPNSILDNGLSYFKPQWKLFTLSELQTATNYFHQENLIGKGGYAEVHKGRLRNGQFIAVKRLTRGPQDERIGDFLSELGIMAHINHPNTAKLIGYAVDGGLFLVLELSPYGSLTNMLHASKQKLEWKIRYKVAIGIAKGILYLHEGGQRRIIHRDIKAANILLTKDLEPQICDFGLAKWLPERWTHLTVGKFEGTFGYLAPEFLMHGIVDEKTDVFAFGVLLLELITGRRALDYSQQSLVIWAKPLLKKNRIRELVDPSLADDYDLLQMNLMVLAASLCVQQSSIKRPRINQASSCDQILIFKINHNFGSIQILQLLRGNSESRDIIMRIRKPSHWKRYYEELFNAEENKTTRGLSGLSLQEQIALEVSLR</sequence>
<keyword evidence="7 13" id="KW-0547">Nucleotide-binding</keyword>
<evidence type="ECO:0000256" key="5">
    <source>
        <dbReference type="ARBA" id="ARBA00022553"/>
    </source>
</evidence>
<dbReference type="InterPro" id="IPR008271">
    <property type="entry name" value="Ser/Thr_kinase_AS"/>
</dbReference>
<dbReference type="SMART" id="SM00220">
    <property type="entry name" value="S_TKc"/>
    <property type="match status" value="1"/>
</dbReference>
<dbReference type="FunFam" id="1.10.510.10:FF:000335">
    <property type="entry name" value="receptor-like cytosolic serine/threonine-protein kinase RBK2"/>
    <property type="match status" value="1"/>
</dbReference>
<dbReference type="PANTHER" id="PTHR47987">
    <property type="entry name" value="OS08G0249100 PROTEIN"/>
    <property type="match status" value="1"/>
</dbReference>
<name>A0AAF0UL73_SOLVR</name>
<dbReference type="FunFam" id="3.30.200.20:FF:000389">
    <property type="entry name" value="Receptor-like cytosolic serine/threonine-protein kinase RBK1"/>
    <property type="match status" value="1"/>
</dbReference>
<keyword evidence="6" id="KW-0808">Transferase</keyword>
<keyword evidence="18" id="KW-1185">Reference proteome</keyword>
<dbReference type="InterPro" id="IPR001245">
    <property type="entry name" value="Ser-Thr/Tyr_kinase_cat_dom"/>
</dbReference>
<dbReference type="InterPro" id="IPR046958">
    <property type="entry name" value="RBK1/2/STUNTED"/>
</dbReference>
<evidence type="ECO:0000256" key="11">
    <source>
        <dbReference type="ARBA" id="ARBA00048679"/>
    </source>
</evidence>
<dbReference type="InterPro" id="IPR017441">
    <property type="entry name" value="Protein_kinase_ATP_BS"/>
</dbReference>
<evidence type="ECO:0000256" key="10">
    <source>
        <dbReference type="ARBA" id="ARBA00047899"/>
    </source>
</evidence>
<comment type="catalytic activity">
    <reaction evidence="11">
        <text>L-seryl-[protein] + ATP = O-phospho-L-seryl-[protein] + ADP + H(+)</text>
        <dbReference type="Rhea" id="RHEA:17989"/>
        <dbReference type="Rhea" id="RHEA-COMP:9863"/>
        <dbReference type="Rhea" id="RHEA-COMP:11604"/>
        <dbReference type="ChEBI" id="CHEBI:15378"/>
        <dbReference type="ChEBI" id="CHEBI:29999"/>
        <dbReference type="ChEBI" id="CHEBI:30616"/>
        <dbReference type="ChEBI" id="CHEBI:83421"/>
        <dbReference type="ChEBI" id="CHEBI:456216"/>
        <dbReference type="EC" id="2.7.11.1"/>
    </reaction>
</comment>
<evidence type="ECO:0000256" key="8">
    <source>
        <dbReference type="ARBA" id="ARBA00022777"/>
    </source>
</evidence>
<evidence type="ECO:0000313" key="17">
    <source>
        <dbReference type="EMBL" id="WMV47526.1"/>
    </source>
</evidence>
<dbReference type="PROSITE" id="PS00107">
    <property type="entry name" value="PROTEIN_KINASE_ATP"/>
    <property type="match status" value="1"/>
</dbReference>
<keyword evidence="5" id="KW-0597">Phosphoprotein</keyword>
<dbReference type="InterPro" id="IPR000719">
    <property type="entry name" value="Prot_kinase_dom"/>
</dbReference>
<feature type="binding site" evidence="13">
    <location>
        <position position="149"/>
    </location>
    <ligand>
        <name>ATP</name>
        <dbReference type="ChEBI" id="CHEBI:30616"/>
    </ligand>
</feature>
<keyword evidence="4 14" id="KW-0723">Serine/threonine-protein kinase</keyword>
<keyword evidence="8" id="KW-0418">Kinase</keyword>
<dbReference type="GO" id="GO:0005737">
    <property type="term" value="C:cytoplasm"/>
    <property type="evidence" value="ECO:0007669"/>
    <property type="project" value="UniProtKB-SubCell"/>
</dbReference>
<dbReference type="Gene3D" id="3.30.200.20">
    <property type="entry name" value="Phosphorylase Kinase, domain 1"/>
    <property type="match status" value="1"/>
</dbReference>